<proteinExistence type="predicted"/>
<keyword evidence="1" id="KW-1133">Transmembrane helix</keyword>
<evidence type="ECO:0000256" key="1">
    <source>
        <dbReference type="SAM" id="Phobius"/>
    </source>
</evidence>
<feature type="transmembrane region" description="Helical" evidence="1">
    <location>
        <begin position="168"/>
        <end position="189"/>
    </location>
</feature>
<name>A0ABV2PHN5_9BACI</name>
<accession>A0ABV2PHN5</accession>
<evidence type="ECO:0000313" key="3">
    <source>
        <dbReference type="Proteomes" id="UP001549363"/>
    </source>
</evidence>
<evidence type="ECO:0000313" key="2">
    <source>
        <dbReference type="EMBL" id="MET4560319.1"/>
    </source>
</evidence>
<feature type="transmembrane region" description="Helical" evidence="1">
    <location>
        <begin position="92"/>
        <end position="121"/>
    </location>
</feature>
<keyword evidence="1" id="KW-0472">Membrane</keyword>
<feature type="transmembrane region" description="Helical" evidence="1">
    <location>
        <begin position="20"/>
        <end position="38"/>
    </location>
</feature>
<sequence>MKKFSGLIKKEWVLYRGRLFFTIIGGLALSLVVPYLLLRFGDGFTTAHQQLFFLFTILVLMLGNFYAVLQFFTSMRFDLKAKEMWLHSTSSIAQLVGVKIIFTLIGYAIFNLLFTSLALYFVRENYVATFGEVLLLLILIVGMIVMFQFVLFVILLLFLAFYLQMKHFIGRFAIVIAIPAFFLSMDVWFRFTESSFYDKIFRFGEIRISRLEQYLPKAEVPTMQIELGSLYFVEEFFFIIVLALLFIVATKWLEKVVLR</sequence>
<dbReference type="Proteomes" id="UP001549363">
    <property type="component" value="Unassembled WGS sequence"/>
</dbReference>
<feature type="transmembrane region" description="Helical" evidence="1">
    <location>
        <begin position="50"/>
        <end position="72"/>
    </location>
</feature>
<protein>
    <submittedName>
        <fullName evidence="2">MFS family permease</fullName>
    </submittedName>
</protein>
<dbReference type="EMBL" id="JBEPSB010000004">
    <property type="protein sequence ID" value="MET4560319.1"/>
    <property type="molecule type" value="Genomic_DNA"/>
</dbReference>
<feature type="transmembrane region" description="Helical" evidence="1">
    <location>
        <begin position="133"/>
        <end position="161"/>
    </location>
</feature>
<feature type="transmembrane region" description="Helical" evidence="1">
    <location>
        <begin position="236"/>
        <end position="253"/>
    </location>
</feature>
<comment type="caution">
    <text evidence="2">The sequence shown here is derived from an EMBL/GenBank/DDBJ whole genome shotgun (WGS) entry which is preliminary data.</text>
</comment>
<organism evidence="2 3">
    <name type="scientific">Lysinibacillus parviboronicapiens</name>
    <dbReference type="NCBI Taxonomy" id="436516"/>
    <lineage>
        <taxon>Bacteria</taxon>
        <taxon>Bacillati</taxon>
        <taxon>Bacillota</taxon>
        <taxon>Bacilli</taxon>
        <taxon>Bacillales</taxon>
        <taxon>Bacillaceae</taxon>
        <taxon>Lysinibacillus</taxon>
    </lineage>
</organism>
<reference evidence="2 3" key="1">
    <citation type="submission" date="2024-06" db="EMBL/GenBank/DDBJ databases">
        <title>Sorghum-associated microbial communities from plants grown in Nebraska, USA.</title>
        <authorList>
            <person name="Schachtman D."/>
        </authorList>
    </citation>
    <scope>NUCLEOTIDE SEQUENCE [LARGE SCALE GENOMIC DNA]</scope>
    <source>
        <strain evidence="2 3">736</strain>
    </source>
</reference>
<keyword evidence="1" id="KW-0812">Transmembrane</keyword>
<keyword evidence="3" id="KW-1185">Reference proteome</keyword>
<gene>
    <name evidence="2" type="ORF">ABIA69_001463</name>
</gene>